<dbReference type="Pfam" id="PF07751">
    <property type="entry name" value="Abi_2"/>
    <property type="match status" value="1"/>
</dbReference>
<dbReference type="EMBL" id="JAJMLW010000001">
    <property type="protein sequence ID" value="MCI2241475.1"/>
    <property type="molecule type" value="Genomic_DNA"/>
</dbReference>
<evidence type="ECO:0000313" key="1">
    <source>
        <dbReference type="EMBL" id="MCI2241475.1"/>
    </source>
</evidence>
<sequence>MDKKPFKSIEEQVELLQSRGVKIDSTTAGILMREGYYSVVNGYKGPFIDEERTKEAGEDRYRPGTSFDDIYGVFAFDRDLRELTFHHLLRIEALLRTVSCYTFAERHPECSSYLDRGSFATQKEYRELGLSNYARNMTRLQATFNNALENPRNEAVEHYLHEYGEVPIWVLANTLSFGAIEHFFNLMSREDQNLICRRIVQMTDSPGHLAPISARRAIDVLVKFRNICAHDERLYCARVDKRNPVDYFGCVSYASKFMPSDEYVALLRGIAALAGKDSGLSKGASHVILAMGFEDFVVRHDQQTESLMKLLEKKGV</sequence>
<organism evidence="1 2">
    <name type="scientific">Adlercreutzia faecimuris</name>
    <dbReference type="NCBI Taxonomy" id="2897341"/>
    <lineage>
        <taxon>Bacteria</taxon>
        <taxon>Bacillati</taxon>
        <taxon>Actinomycetota</taxon>
        <taxon>Coriobacteriia</taxon>
        <taxon>Eggerthellales</taxon>
        <taxon>Eggerthellaceae</taxon>
        <taxon>Adlercreutzia</taxon>
    </lineage>
</organism>
<keyword evidence="2" id="KW-1185">Reference proteome</keyword>
<gene>
    <name evidence="1" type="ORF">LPT13_03795</name>
</gene>
<comment type="caution">
    <text evidence="1">The sequence shown here is derived from an EMBL/GenBank/DDBJ whole genome shotgun (WGS) entry which is preliminary data.</text>
</comment>
<name>A0ABS9WFD1_9ACTN</name>
<dbReference type="InterPro" id="IPR011664">
    <property type="entry name" value="Abi_system_AbiD/AbiF-like"/>
</dbReference>
<protein>
    <submittedName>
        <fullName evidence="1">Abi family protein</fullName>
    </submittedName>
</protein>
<evidence type="ECO:0000313" key="2">
    <source>
        <dbReference type="Proteomes" id="UP001430755"/>
    </source>
</evidence>
<proteinExistence type="predicted"/>
<dbReference type="RefSeq" id="WP_242163678.1">
    <property type="nucleotide sequence ID" value="NZ_JAJMLW010000001.1"/>
</dbReference>
<reference evidence="1" key="1">
    <citation type="submission" date="2021-11" db="EMBL/GenBank/DDBJ databases">
        <title>A Novel Adlercreutzia Species, isolated from a Allomyrina dichotoma larva feces.</title>
        <authorList>
            <person name="Suh M.K."/>
        </authorList>
    </citation>
    <scope>NUCLEOTIDE SEQUENCE</scope>
    <source>
        <strain evidence="1">JBNU-10</strain>
    </source>
</reference>
<dbReference type="Proteomes" id="UP001430755">
    <property type="component" value="Unassembled WGS sequence"/>
</dbReference>
<accession>A0ABS9WFD1</accession>